<dbReference type="OrthoDB" id="8069978at2759"/>
<feature type="compositionally biased region" description="Acidic residues" evidence="1">
    <location>
        <begin position="42"/>
        <end position="54"/>
    </location>
</feature>
<feature type="signal peptide" evidence="2">
    <location>
        <begin position="1"/>
        <end position="23"/>
    </location>
</feature>
<evidence type="ECO:0000256" key="2">
    <source>
        <dbReference type="SAM" id="SignalP"/>
    </source>
</evidence>
<gene>
    <name evidence="3" type="primary">Dyak\GE12531</name>
    <name evidence="3" type="synonym">Dyak\CG4716</name>
    <name evidence="3" type="synonym">dyak_GLEANR_12778</name>
    <name evidence="3" type="synonym">GE12531</name>
    <name evidence="3" type="ORF">Dyak_GE12531</name>
</gene>
<feature type="region of interest" description="Disordered" evidence="1">
    <location>
        <begin position="147"/>
        <end position="174"/>
    </location>
</feature>
<keyword evidence="2" id="KW-0732">Signal</keyword>
<dbReference type="EMBL" id="CM000158">
    <property type="protein sequence ID" value="EDW90635.2"/>
    <property type="molecule type" value="Genomic_DNA"/>
</dbReference>
<feature type="region of interest" description="Disordered" evidence="1">
    <location>
        <begin position="38"/>
        <end position="113"/>
    </location>
</feature>
<accession>B4P4J6</accession>
<evidence type="ECO:0000256" key="1">
    <source>
        <dbReference type="SAM" id="MobiDB-lite"/>
    </source>
</evidence>
<keyword evidence="4" id="KW-1185">Reference proteome</keyword>
<dbReference type="Proteomes" id="UP000002282">
    <property type="component" value="Chromosome 2R"/>
</dbReference>
<dbReference type="KEGG" id="dya:Dyak_GE12531"/>
<proteinExistence type="predicted"/>
<reference evidence="3 4" key="1">
    <citation type="journal article" date="2007" name="Nature">
        <title>Evolution of genes and genomes on the Drosophila phylogeny.</title>
        <authorList>
            <consortium name="Drosophila 12 Genomes Consortium"/>
            <person name="Clark A.G."/>
            <person name="Eisen M.B."/>
            <person name="Smith D.R."/>
            <person name="Bergman C.M."/>
            <person name="Oliver B."/>
            <person name="Markow T.A."/>
            <person name="Kaufman T.C."/>
            <person name="Kellis M."/>
            <person name="Gelbart W."/>
            <person name="Iyer V.N."/>
            <person name="Pollard D.A."/>
            <person name="Sackton T.B."/>
            <person name="Larracuente A.M."/>
            <person name="Singh N.D."/>
            <person name="Abad J.P."/>
            <person name="Abt D.N."/>
            <person name="Adryan B."/>
            <person name="Aguade M."/>
            <person name="Akashi H."/>
            <person name="Anderson W.W."/>
            <person name="Aquadro C.F."/>
            <person name="Ardell D.H."/>
            <person name="Arguello R."/>
            <person name="Artieri C.G."/>
            <person name="Barbash D.A."/>
            <person name="Barker D."/>
            <person name="Barsanti P."/>
            <person name="Batterham P."/>
            <person name="Batzoglou S."/>
            <person name="Begun D."/>
            <person name="Bhutkar A."/>
            <person name="Blanco E."/>
            <person name="Bosak S.A."/>
            <person name="Bradley R.K."/>
            <person name="Brand A.D."/>
            <person name="Brent M.R."/>
            <person name="Brooks A.N."/>
            <person name="Brown R.H."/>
            <person name="Butlin R.K."/>
            <person name="Caggese C."/>
            <person name="Calvi B.R."/>
            <person name="Bernardo de Carvalho A."/>
            <person name="Caspi A."/>
            <person name="Castrezana S."/>
            <person name="Celniker S.E."/>
            <person name="Chang J.L."/>
            <person name="Chapple C."/>
            <person name="Chatterji S."/>
            <person name="Chinwalla A."/>
            <person name="Civetta A."/>
            <person name="Clifton S.W."/>
            <person name="Comeron J.M."/>
            <person name="Costello J.C."/>
            <person name="Coyne J.A."/>
            <person name="Daub J."/>
            <person name="David R.G."/>
            <person name="Delcher A.L."/>
            <person name="Delehaunty K."/>
            <person name="Do C.B."/>
            <person name="Ebling H."/>
            <person name="Edwards K."/>
            <person name="Eickbush T."/>
            <person name="Evans J.D."/>
            <person name="Filipski A."/>
            <person name="Findeiss S."/>
            <person name="Freyhult E."/>
            <person name="Fulton L."/>
            <person name="Fulton R."/>
            <person name="Garcia A.C."/>
            <person name="Gardiner A."/>
            <person name="Garfield D.A."/>
            <person name="Garvin B.E."/>
            <person name="Gibson G."/>
            <person name="Gilbert D."/>
            <person name="Gnerre S."/>
            <person name="Godfrey J."/>
            <person name="Good R."/>
            <person name="Gotea V."/>
            <person name="Gravely B."/>
            <person name="Greenberg A.J."/>
            <person name="Griffiths-Jones S."/>
            <person name="Gross S."/>
            <person name="Guigo R."/>
            <person name="Gustafson E.A."/>
            <person name="Haerty W."/>
            <person name="Hahn M.W."/>
            <person name="Halligan D.L."/>
            <person name="Halpern A.L."/>
            <person name="Halter G.M."/>
            <person name="Han M.V."/>
            <person name="Heger A."/>
            <person name="Hillier L."/>
            <person name="Hinrichs A.S."/>
            <person name="Holmes I."/>
            <person name="Hoskins R.A."/>
            <person name="Hubisz M.J."/>
            <person name="Hultmark D."/>
            <person name="Huntley M.A."/>
            <person name="Jaffe D.B."/>
            <person name="Jagadeeshan S."/>
            <person name="Jeck W.R."/>
            <person name="Johnson J."/>
            <person name="Jones C.D."/>
            <person name="Jordan W.C."/>
            <person name="Karpen G.H."/>
            <person name="Kataoka E."/>
            <person name="Keightley P.D."/>
            <person name="Kheradpour P."/>
            <person name="Kirkness E.F."/>
            <person name="Koerich L.B."/>
            <person name="Kristiansen K."/>
            <person name="Kudrna D."/>
            <person name="Kulathinal R.J."/>
            <person name="Kumar S."/>
            <person name="Kwok R."/>
            <person name="Lander E."/>
            <person name="Langley C.H."/>
            <person name="Lapoint R."/>
            <person name="Lazzaro B.P."/>
            <person name="Lee S.J."/>
            <person name="Levesque L."/>
            <person name="Li R."/>
            <person name="Lin C.F."/>
            <person name="Lin M.F."/>
            <person name="Lindblad-Toh K."/>
            <person name="Llopart A."/>
            <person name="Long M."/>
            <person name="Low L."/>
            <person name="Lozovsky E."/>
            <person name="Lu J."/>
            <person name="Luo M."/>
            <person name="Machado C.A."/>
            <person name="Makalowski W."/>
            <person name="Marzo M."/>
            <person name="Matsuda M."/>
            <person name="Matzkin L."/>
            <person name="McAllister B."/>
            <person name="McBride C.S."/>
            <person name="McKernan B."/>
            <person name="McKernan K."/>
            <person name="Mendez-Lago M."/>
            <person name="Minx P."/>
            <person name="Mollenhauer M.U."/>
            <person name="Montooth K."/>
            <person name="Mount S.M."/>
            <person name="Mu X."/>
            <person name="Myers E."/>
            <person name="Negre B."/>
            <person name="Newfeld S."/>
            <person name="Nielsen R."/>
            <person name="Noor M.A."/>
            <person name="O'Grady P."/>
            <person name="Pachter L."/>
            <person name="Papaceit M."/>
            <person name="Parisi M.J."/>
            <person name="Parisi M."/>
            <person name="Parts L."/>
            <person name="Pedersen J.S."/>
            <person name="Pesole G."/>
            <person name="Phillippy A.M."/>
            <person name="Ponting C.P."/>
            <person name="Pop M."/>
            <person name="Porcelli D."/>
            <person name="Powell J.R."/>
            <person name="Prohaska S."/>
            <person name="Pruitt K."/>
            <person name="Puig M."/>
            <person name="Quesneville H."/>
            <person name="Ram K.R."/>
            <person name="Rand D."/>
            <person name="Rasmussen M.D."/>
            <person name="Reed L.K."/>
            <person name="Reenan R."/>
            <person name="Reily A."/>
            <person name="Remington K.A."/>
            <person name="Rieger T.T."/>
            <person name="Ritchie M.G."/>
            <person name="Robin C."/>
            <person name="Rogers Y.H."/>
            <person name="Rohde C."/>
            <person name="Rozas J."/>
            <person name="Rubenfield M.J."/>
            <person name="Ruiz A."/>
            <person name="Russo S."/>
            <person name="Salzberg S.L."/>
            <person name="Sanchez-Gracia A."/>
            <person name="Saranga D.J."/>
            <person name="Sato H."/>
            <person name="Schaeffer S.W."/>
            <person name="Schatz M.C."/>
            <person name="Schlenke T."/>
            <person name="Schwartz R."/>
            <person name="Segarra C."/>
            <person name="Singh R.S."/>
            <person name="Sirot L."/>
            <person name="Sirota M."/>
            <person name="Sisneros N.B."/>
            <person name="Smith C.D."/>
            <person name="Smith T.F."/>
            <person name="Spieth J."/>
            <person name="Stage D.E."/>
            <person name="Stark A."/>
            <person name="Stephan W."/>
            <person name="Strausberg R.L."/>
            <person name="Strempel S."/>
            <person name="Sturgill D."/>
            <person name="Sutton G."/>
            <person name="Sutton G.G."/>
            <person name="Tao W."/>
            <person name="Teichmann S."/>
            <person name="Tobari Y.N."/>
            <person name="Tomimura Y."/>
            <person name="Tsolas J.M."/>
            <person name="Valente V.L."/>
            <person name="Venter E."/>
            <person name="Venter J.C."/>
            <person name="Vicario S."/>
            <person name="Vieira F.G."/>
            <person name="Vilella A.J."/>
            <person name="Villasante A."/>
            <person name="Walenz B."/>
            <person name="Wang J."/>
            <person name="Wasserman M."/>
            <person name="Watts T."/>
            <person name="Wilson D."/>
            <person name="Wilson R.K."/>
            <person name="Wing R.A."/>
            <person name="Wolfner M.F."/>
            <person name="Wong A."/>
            <person name="Wong G.K."/>
            <person name="Wu C.I."/>
            <person name="Wu G."/>
            <person name="Yamamoto D."/>
            <person name="Yang H.P."/>
            <person name="Yang S.P."/>
            <person name="Yorke J.A."/>
            <person name="Yoshida K."/>
            <person name="Zdobnov E."/>
            <person name="Zhang P."/>
            <person name="Zhang Y."/>
            <person name="Zimin A.V."/>
            <person name="Baldwin J."/>
            <person name="Abdouelleil A."/>
            <person name="Abdulkadir J."/>
            <person name="Abebe A."/>
            <person name="Abera B."/>
            <person name="Abreu J."/>
            <person name="Acer S.C."/>
            <person name="Aftuck L."/>
            <person name="Alexander A."/>
            <person name="An P."/>
            <person name="Anderson E."/>
            <person name="Anderson S."/>
            <person name="Arachi H."/>
            <person name="Azer M."/>
            <person name="Bachantsang P."/>
            <person name="Barry A."/>
            <person name="Bayul T."/>
            <person name="Berlin A."/>
            <person name="Bessette D."/>
            <person name="Bloom T."/>
            <person name="Blye J."/>
            <person name="Boguslavskiy L."/>
            <person name="Bonnet C."/>
            <person name="Boukhgalter B."/>
            <person name="Bourzgui I."/>
            <person name="Brown A."/>
            <person name="Cahill P."/>
            <person name="Channer S."/>
            <person name="Cheshatsang Y."/>
            <person name="Chuda L."/>
            <person name="Citroen M."/>
            <person name="Collymore A."/>
            <person name="Cooke P."/>
            <person name="Costello M."/>
            <person name="D'Aco K."/>
            <person name="Daza R."/>
            <person name="De Haan G."/>
            <person name="DeGray S."/>
            <person name="DeMaso C."/>
            <person name="Dhargay N."/>
            <person name="Dooley K."/>
            <person name="Dooley E."/>
            <person name="Doricent M."/>
            <person name="Dorje P."/>
            <person name="Dorjee K."/>
            <person name="Dupes A."/>
            <person name="Elong R."/>
            <person name="Falk J."/>
            <person name="Farina A."/>
            <person name="Faro S."/>
            <person name="Ferguson D."/>
            <person name="Fisher S."/>
            <person name="Foley C.D."/>
            <person name="Franke A."/>
            <person name="Friedrich D."/>
            <person name="Gadbois L."/>
            <person name="Gearin G."/>
            <person name="Gearin C.R."/>
            <person name="Giannoukos G."/>
            <person name="Goode T."/>
            <person name="Graham J."/>
            <person name="Grandbois E."/>
            <person name="Grewal S."/>
            <person name="Gyaltsen K."/>
            <person name="Hafez N."/>
            <person name="Hagos B."/>
            <person name="Hall J."/>
            <person name="Henson C."/>
            <person name="Hollinger A."/>
            <person name="Honan T."/>
            <person name="Huard M.D."/>
            <person name="Hughes L."/>
            <person name="Hurhula B."/>
            <person name="Husby M.E."/>
            <person name="Kamat A."/>
            <person name="Kanga B."/>
            <person name="Kashin S."/>
            <person name="Khazanovich D."/>
            <person name="Kisner P."/>
            <person name="Lance K."/>
            <person name="Lara M."/>
            <person name="Lee W."/>
            <person name="Lennon N."/>
            <person name="Letendre F."/>
            <person name="LeVine R."/>
            <person name="Lipovsky A."/>
            <person name="Liu X."/>
            <person name="Liu J."/>
            <person name="Liu S."/>
            <person name="Lokyitsang T."/>
            <person name="Lokyitsang Y."/>
            <person name="Lubonja R."/>
            <person name="Lui A."/>
            <person name="MacDonald P."/>
            <person name="Magnisalis V."/>
            <person name="Maru K."/>
            <person name="Matthews C."/>
            <person name="McCusker W."/>
            <person name="McDonough S."/>
            <person name="Mehta T."/>
            <person name="Meldrim J."/>
            <person name="Meneus L."/>
            <person name="Mihai O."/>
            <person name="Mihalev A."/>
            <person name="Mihova T."/>
            <person name="Mittelman R."/>
            <person name="Mlenga V."/>
            <person name="Montmayeur A."/>
            <person name="Mulrain L."/>
            <person name="Navidi A."/>
            <person name="Naylor J."/>
            <person name="Negash T."/>
            <person name="Nguyen T."/>
            <person name="Nguyen N."/>
            <person name="Nicol R."/>
            <person name="Norbu C."/>
            <person name="Norbu N."/>
            <person name="Novod N."/>
            <person name="O'Neill B."/>
            <person name="Osman S."/>
            <person name="Markiewicz E."/>
            <person name="Oyono O.L."/>
            <person name="Patti C."/>
            <person name="Phunkhang P."/>
            <person name="Pierre F."/>
            <person name="Priest M."/>
            <person name="Raghuraman S."/>
            <person name="Rege F."/>
            <person name="Reyes R."/>
            <person name="Rise C."/>
            <person name="Rogov P."/>
            <person name="Ross K."/>
            <person name="Ryan E."/>
            <person name="Settipalli S."/>
            <person name="Shea T."/>
            <person name="Sherpa N."/>
            <person name="Shi L."/>
            <person name="Shih D."/>
            <person name="Sparrow T."/>
            <person name="Spaulding J."/>
            <person name="Stalker J."/>
            <person name="Stange-Thomann N."/>
            <person name="Stavropoulos S."/>
            <person name="Stone C."/>
            <person name="Strader C."/>
            <person name="Tesfaye S."/>
            <person name="Thomson T."/>
            <person name="Thoulutsang Y."/>
            <person name="Thoulutsang D."/>
            <person name="Topham K."/>
            <person name="Topping I."/>
            <person name="Tsamla T."/>
            <person name="Vassiliev H."/>
            <person name="Vo A."/>
            <person name="Wangchuk T."/>
            <person name="Wangdi T."/>
            <person name="Weiand M."/>
            <person name="Wilkinson J."/>
            <person name="Wilson A."/>
            <person name="Yadav S."/>
            <person name="Young G."/>
            <person name="Yu Q."/>
            <person name="Zembek L."/>
            <person name="Zhong D."/>
            <person name="Zimmer A."/>
            <person name="Zwirko Z."/>
            <person name="Jaffe D.B."/>
            <person name="Alvarez P."/>
            <person name="Brockman W."/>
            <person name="Butler J."/>
            <person name="Chin C."/>
            <person name="Gnerre S."/>
            <person name="Grabherr M."/>
            <person name="Kleber M."/>
            <person name="Mauceli E."/>
            <person name="MacCallum I."/>
        </authorList>
    </citation>
    <scope>NUCLEOTIDE SEQUENCE [LARGE SCALE GENOMIC DNA]</scope>
    <source>
        <strain evidence="4">Tai18E2 / Tucson 14021-0261.01</strain>
    </source>
</reference>
<reference evidence="3 4" key="2">
    <citation type="journal article" date="2007" name="PLoS Biol.">
        <title>Principles of genome evolution in the Drosophila melanogaster species group.</title>
        <authorList>
            <person name="Ranz J.M."/>
            <person name="Maurin D."/>
            <person name="Chan Y.S."/>
            <person name="von Grotthuss M."/>
            <person name="Hillier L.W."/>
            <person name="Roote J."/>
            <person name="Ashburner M."/>
            <person name="Bergman C.M."/>
        </authorList>
    </citation>
    <scope>NUCLEOTIDE SEQUENCE [LARGE SCALE GENOMIC DNA]</scope>
    <source>
        <strain evidence="4">Tai18E2 / Tucson 14021-0261.01</strain>
    </source>
</reference>
<feature type="chain" id="PRO_5006458703" description="Transmembrane protein" evidence="2">
    <location>
        <begin position="24"/>
        <end position="223"/>
    </location>
</feature>
<dbReference type="AlphaFoldDB" id="B4P4J6"/>
<protein>
    <recommendedName>
        <fullName evidence="5">Transmembrane protein</fullName>
    </recommendedName>
</protein>
<evidence type="ECO:0008006" key="5">
    <source>
        <dbReference type="Google" id="ProtNLM"/>
    </source>
</evidence>
<sequence>MRSMQRSLLLLAMSAILFCAAVALPTKLSKSEEDWLEQMLTESEDGGELLDLDDSTGNHISKRSTEDSSSSSEEHKGQKKDKANSSSEEQTTKPADEETNTEQEARKRRSTEDSMKLAFCQALEDLDIKHTDLHDTFVDFCKLGESRRRRQATESHSSQLGDRMSSDEPTLDAQAEKELDEEMAQAAAELLKGKDNTSIEDYAQGCEVMEVSSKEANEATYAE</sequence>
<evidence type="ECO:0000313" key="4">
    <source>
        <dbReference type="Proteomes" id="UP000002282"/>
    </source>
</evidence>
<feature type="compositionally biased region" description="Basic and acidic residues" evidence="1">
    <location>
        <begin position="72"/>
        <end position="83"/>
    </location>
</feature>
<name>B4P4J6_DROYA</name>
<evidence type="ECO:0000313" key="3">
    <source>
        <dbReference type="EMBL" id="EDW90635.2"/>
    </source>
</evidence>
<organism evidence="3 4">
    <name type="scientific">Drosophila yakuba</name>
    <name type="common">Fruit fly</name>
    <dbReference type="NCBI Taxonomy" id="7245"/>
    <lineage>
        <taxon>Eukaryota</taxon>
        <taxon>Metazoa</taxon>
        <taxon>Ecdysozoa</taxon>
        <taxon>Arthropoda</taxon>
        <taxon>Hexapoda</taxon>
        <taxon>Insecta</taxon>
        <taxon>Pterygota</taxon>
        <taxon>Neoptera</taxon>
        <taxon>Endopterygota</taxon>
        <taxon>Diptera</taxon>
        <taxon>Brachycera</taxon>
        <taxon>Muscomorpha</taxon>
        <taxon>Ephydroidea</taxon>
        <taxon>Drosophilidae</taxon>
        <taxon>Drosophila</taxon>
        <taxon>Sophophora</taxon>
    </lineage>
</organism>